<evidence type="ECO:0000313" key="1">
    <source>
        <dbReference type="EMBL" id="CAL1368043.1"/>
    </source>
</evidence>
<dbReference type="AlphaFoldDB" id="A0AAV2D6I6"/>
<accession>A0AAV2D6I6</accession>
<sequence>MMEHRRRRLLTTGRCVDADAATGRWDVVASGGGRRVRWERDGGGLTQPASQAVAVARQGTTSRGGRCLGLWTLGEIAEWELGRRILFFPFRFRYQLGCMVA</sequence>
<keyword evidence="2" id="KW-1185">Reference proteome</keyword>
<organism evidence="1 2">
    <name type="scientific">Linum trigynum</name>
    <dbReference type="NCBI Taxonomy" id="586398"/>
    <lineage>
        <taxon>Eukaryota</taxon>
        <taxon>Viridiplantae</taxon>
        <taxon>Streptophyta</taxon>
        <taxon>Embryophyta</taxon>
        <taxon>Tracheophyta</taxon>
        <taxon>Spermatophyta</taxon>
        <taxon>Magnoliopsida</taxon>
        <taxon>eudicotyledons</taxon>
        <taxon>Gunneridae</taxon>
        <taxon>Pentapetalae</taxon>
        <taxon>rosids</taxon>
        <taxon>fabids</taxon>
        <taxon>Malpighiales</taxon>
        <taxon>Linaceae</taxon>
        <taxon>Linum</taxon>
    </lineage>
</organism>
<name>A0AAV2D6I6_9ROSI</name>
<dbReference type="Proteomes" id="UP001497516">
    <property type="component" value="Chromosome 2"/>
</dbReference>
<evidence type="ECO:0000313" key="2">
    <source>
        <dbReference type="Proteomes" id="UP001497516"/>
    </source>
</evidence>
<protein>
    <submittedName>
        <fullName evidence="1">Uncharacterized protein</fullName>
    </submittedName>
</protein>
<gene>
    <name evidence="1" type="ORF">LTRI10_LOCUS11386</name>
</gene>
<reference evidence="1 2" key="1">
    <citation type="submission" date="2024-04" db="EMBL/GenBank/DDBJ databases">
        <authorList>
            <person name="Fracassetti M."/>
        </authorList>
    </citation>
    <scope>NUCLEOTIDE SEQUENCE [LARGE SCALE GENOMIC DNA]</scope>
</reference>
<proteinExistence type="predicted"/>
<dbReference type="EMBL" id="OZ034815">
    <property type="protein sequence ID" value="CAL1368043.1"/>
    <property type="molecule type" value="Genomic_DNA"/>
</dbReference>